<keyword evidence="1" id="KW-0732">Signal</keyword>
<reference evidence="2 3" key="1">
    <citation type="journal article" date="2011" name="Front. Microbiol.">
        <title>Genomic signatures of strain selection and enhancement in Bacillus atrophaeus var. globigii, a historical biowarfare simulant.</title>
        <authorList>
            <person name="Gibbons H.S."/>
            <person name="Broomall S.M."/>
            <person name="McNew L.A."/>
            <person name="Daligault H."/>
            <person name="Chapman C."/>
            <person name="Bruce D."/>
            <person name="Karavis M."/>
            <person name="Krepps M."/>
            <person name="McGregor P.A."/>
            <person name="Hong C."/>
            <person name="Park K.H."/>
            <person name="Akmal A."/>
            <person name="Feldman A."/>
            <person name="Lin J.S."/>
            <person name="Chang W.E."/>
            <person name="Higgs B.W."/>
            <person name="Demirev P."/>
            <person name="Lindquist J."/>
            <person name="Liem A."/>
            <person name="Fochler E."/>
            <person name="Read T.D."/>
            <person name="Tapia R."/>
            <person name="Johnson S."/>
            <person name="Bishop-Lilly K.A."/>
            <person name="Detter C."/>
            <person name="Han C."/>
            <person name="Sozhamannan S."/>
            <person name="Rosenzweig C.N."/>
            <person name="Skowronski E.W."/>
        </authorList>
    </citation>
    <scope>NUCLEOTIDE SEQUENCE [LARGE SCALE GENOMIC DNA]</scope>
    <source>
        <strain evidence="2 3">1942</strain>
    </source>
</reference>
<evidence type="ECO:0000313" key="3">
    <source>
        <dbReference type="Proteomes" id="UP000006867"/>
    </source>
</evidence>
<evidence type="ECO:0000313" key="2">
    <source>
        <dbReference type="EMBL" id="ADP32328.1"/>
    </source>
</evidence>
<dbReference type="RefSeq" id="WP_003328709.1">
    <property type="nucleotide sequence ID" value="NC_014639.1"/>
</dbReference>
<proteinExistence type="predicted"/>
<protein>
    <submittedName>
        <fullName evidence="2">YoaW</fullName>
    </submittedName>
</protein>
<dbReference type="Proteomes" id="UP000006867">
    <property type="component" value="Chromosome"/>
</dbReference>
<organism evidence="2 3">
    <name type="scientific">Bacillus atrophaeus (strain 1942)</name>
    <dbReference type="NCBI Taxonomy" id="720555"/>
    <lineage>
        <taxon>Bacteria</taxon>
        <taxon>Bacillati</taxon>
        <taxon>Bacillota</taxon>
        <taxon>Bacilli</taxon>
        <taxon>Bacillales</taxon>
        <taxon>Bacillaceae</taxon>
        <taxon>Bacillus</taxon>
    </lineage>
</organism>
<name>A0ABN3ZC58_BACA1</name>
<feature type="chain" id="PRO_5046414388" evidence="1">
    <location>
        <begin position="26"/>
        <end position="148"/>
    </location>
</feature>
<evidence type="ECO:0000256" key="1">
    <source>
        <dbReference type="SAM" id="SignalP"/>
    </source>
</evidence>
<keyword evidence="3" id="KW-1185">Reference proteome</keyword>
<sequence>MKRLIIVVALTLLLAWNLSVQQAYAKITRDEEKVSFTMSEDVKGFFMADDTNSNYYPTRLGYRFTIFDAVGCTLNIKLQRITLDGYRVTLSEKEFKGNHFDFSARDMVSGTPNRNHYLEITKKPGCGDVKIKGVYGFEHDEPDDYSFD</sequence>
<accession>A0ABN3ZC58</accession>
<dbReference type="EMBL" id="CP002207">
    <property type="protein sequence ID" value="ADP32328.1"/>
    <property type="molecule type" value="Genomic_DNA"/>
</dbReference>
<feature type="signal peptide" evidence="1">
    <location>
        <begin position="1"/>
        <end position="25"/>
    </location>
</feature>
<gene>
    <name evidence="2" type="ordered locus">BATR1942_06880</name>
</gene>